<dbReference type="GO" id="GO:0006351">
    <property type="term" value="P:DNA-templated transcription"/>
    <property type="evidence" value="ECO:0007669"/>
    <property type="project" value="InterPro"/>
</dbReference>
<organism evidence="3 4">
    <name type="scientific">Quillaja saponaria</name>
    <name type="common">Soap bark tree</name>
    <dbReference type="NCBI Taxonomy" id="32244"/>
    <lineage>
        <taxon>Eukaryota</taxon>
        <taxon>Viridiplantae</taxon>
        <taxon>Streptophyta</taxon>
        <taxon>Embryophyta</taxon>
        <taxon>Tracheophyta</taxon>
        <taxon>Spermatophyta</taxon>
        <taxon>Magnoliopsida</taxon>
        <taxon>eudicotyledons</taxon>
        <taxon>Gunneridae</taxon>
        <taxon>Pentapetalae</taxon>
        <taxon>rosids</taxon>
        <taxon>fabids</taxon>
        <taxon>Fabales</taxon>
        <taxon>Quillajaceae</taxon>
        <taxon>Quillaja</taxon>
    </lineage>
</organism>
<dbReference type="PROSITE" id="PS51321">
    <property type="entry name" value="TFIIS_CENTRAL"/>
    <property type="match status" value="1"/>
</dbReference>
<dbReference type="GO" id="GO:0005634">
    <property type="term" value="C:nucleus"/>
    <property type="evidence" value="ECO:0007669"/>
    <property type="project" value="TreeGrafter"/>
</dbReference>
<dbReference type="PANTHER" id="PTHR11477:SF20">
    <property type="entry name" value="SPOC DOMAIN _ TRANSCRIPTION ELONGATION FACTOR S-II PROTEIN"/>
    <property type="match status" value="1"/>
</dbReference>
<dbReference type="SUPFAM" id="SSF46942">
    <property type="entry name" value="Elongation factor TFIIS domain 2"/>
    <property type="match status" value="1"/>
</dbReference>
<reference evidence="3" key="1">
    <citation type="journal article" date="2023" name="Science">
        <title>Elucidation of the pathway for biosynthesis of saponin adjuvants from the soapbark tree.</title>
        <authorList>
            <person name="Reed J."/>
            <person name="Orme A."/>
            <person name="El-Demerdash A."/>
            <person name="Owen C."/>
            <person name="Martin L.B.B."/>
            <person name="Misra R.C."/>
            <person name="Kikuchi S."/>
            <person name="Rejzek M."/>
            <person name="Martin A.C."/>
            <person name="Harkess A."/>
            <person name="Leebens-Mack J."/>
            <person name="Louveau T."/>
            <person name="Stephenson M.J."/>
            <person name="Osbourn A."/>
        </authorList>
    </citation>
    <scope>NUCLEOTIDE SEQUENCE</scope>
    <source>
        <strain evidence="3">S10</strain>
    </source>
</reference>
<keyword evidence="3" id="KW-0648">Protein biosynthesis</keyword>
<dbReference type="AlphaFoldDB" id="A0AAD7LIK1"/>
<sequence>MFNNLVSQQFPVPSMQVGQLEPTGDKGDSSGKEFQTGLLESVSNNTVSQQHAISSSHMGLLGPMATAPGSLGLVISTTQTGHMESSNLGMHQWFLPTNQSGQTETMMNNVGLKRKAPMEPVSNSHGLQLLAMPNKRVAQVEHRPWLQQISPANISYAQRQSSLNAPGSKHSPAIAKRKVQMESTSGKPGVSRPGNPKIQNAQGKQPPKAQTESSECVRSKMRESLAAALALVSPRDRHQDVANNTQEEAASALRKTDQTSEHIRLPSAATDVAQGKAQEISNPTGSSAATDAVDFVSGENRETATSNEDSSAKIFAHDENDSLKISASDNTQESVEASKYDKQEFQSSYILSTDDIPFSENFFVKDEFLQGNGLSWVLDSDIGLGNQRENQTDEEQKVGSQEVGEDRREQAVQTPELLALKIEAELFKLFGGVNKKYKEKGRSLLFNLKDRNNPELRERVMSGDIPPERLCSMTAEELASKELSEWRIAKAEELAQMVVLPESDVDIRRMVKKTHKGEFQVEVEHDDIVSVEVSGGATSLPQSQSEARDMEATVPSKPNGAKDDVDTGGGKSKSEQNNLAQGLAADYTLKDADYLPPIVSLDEFMQSFNSEPSLGNLAVKPGEMSPILDKSESEVGSESKCPRDPVDGTSDKPEKIDNAFTKVDADLKSSDRHHAELNSEVVCSARKSGGTQPEMKLSGVLSVMKPITGPADIRSDNMKSAHHAEMKSSQSLDEKSGGTNVKSRVSAPARIHNGEQVWEGSLQLNISTPMSVIGNFKSGEKTSAKEWPGFLEIKGRVRLGSFEKFLQELPKSRSRAVMVVHFVSKEGSPDSDHSNLREVADSYVLDERVGFVEPAPGAELYLCPPHRKTVEMLSKILSKEQTEALNAIDNGFIGIIVWRKTHLTSTVSPTSLSHSKHSSKKQHPSSRRHQGLNVNVNSTPKPAPPRDFNTTKTGSLIDDNDDGDVPPGFGPAAARDEDDLPEFNFSGGSNPEVSQFAQQPSREPVTTPFHSQNTSRPVDQVRELIYKYGQTRGTEPSGHWQDNRNVGVTVQPWNDDDDDIPEWQPQPPMTQLTPQHPLQTYHFRPHMVNESHLVSSHQSLQSPVNNVQGQRNYGTWWVPPVQGNNLQPDNIACLPNGGRLYGISSQPAGSIAWRQNVPKSTGF</sequence>
<comment type="caution">
    <text evidence="3">The sequence shown here is derived from an EMBL/GenBank/DDBJ whole genome shotgun (WGS) entry which is preliminary data.</text>
</comment>
<feature type="region of interest" description="Disordered" evidence="1">
    <location>
        <begin position="907"/>
        <end position="977"/>
    </location>
</feature>
<feature type="compositionally biased region" description="Basic residues" evidence="1">
    <location>
        <begin position="914"/>
        <end position="930"/>
    </location>
</feature>
<gene>
    <name evidence="3" type="ORF">O6P43_019395</name>
</gene>
<feature type="compositionally biased region" description="Polar residues" evidence="1">
    <location>
        <begin position="536"/>
        <end position="545"/>
    </location>
</feature>
<feature type="compositionally biased region" description="Polar residues" evidence="1">
    <location>
        <begin position="197"/>
        <end position="214"/>
    </location>
</feature>
<dbReference type="InterPro" id="IPR036575">
    <property type="entry name" value="TFIIS_cen_dom_sf"/>
</dbReference>
<feature type="compositionally biased region" description="Polar residues" evidence="1">
    <location>
        <begin position="279"/>
        <end position="289"/>
    </location>
</feature>
<feature type="domain" description="TFIIS central" evidence="2">
    <location>
        <begin position="387"/>
        <end position="506"/>
    </location>
</feature>
<dbReference type="InterPro" id="IPR012921">
    <property type="entry name" value="SPOC_C"/>
</dbReference>
<dbReference type="CDD" id="cd21538">
    <property type="entry name" value="SPOC_TFIIS"/>
    <property type="match status" value="1"/>
</dbReference>
<evidence type="ECO:0000259" key="2">
    <source>
        <dbReference type="PROSITE" id="PS51321"/>
    </source>
</evidence>
<feature type="compositionally biased region" description="Basic and acidic residues" evidence="1">
    <location>
        <begin position="254"/>
        <end position="264"/>
    </location>
</feature>
<dbReference type="PANTHER" id="PTHR11477">
    <property type="entry name" value="TRANSCRIPTION FACTOR S-II ZINC FINGER DOMAIN-CONTAINING PROTEIN"/>
    <property type="match status" value="1"/>
</dbReference>
<feature type="region of interest" description="Disordered" evidence="1">
    <location>
        <begin position="159"/>
        <end position="219"/>
    </location>
</feature>
<feature type="region of interest" description="Disordered" evidence="1">
    <location>
        <begin position="13"/>
        <end position="33"/>
    </location>
</feature>
<dbReference type="InterPro" id="IPR003618">
    <property type="entry name" value="TFIIS_cen_dom"/>
</dbReference>
<evidence type="ECO:0000313" key="3">
    <source>
        <dbReference type="EMBL" id="KAJ7958713.1"/>
    </source>
</evidence>
<feature type="compositionally biased region" description="Basic and acidic residues" evidence="1">
    <location>
        <begin position="640"/>
        <end position="657"/>
    </location>
</feature>
<dbReference type="Proteomes" id="UP001163823">
    <property type="component" value="Chromosome 8"/>
</dbReference>
<name>A0AAD7LIK1_QUISA</name>
<keyword evidence="3" id="KW-0251">Elongation factor</keyword>
<feature type="region of interest" description="Disordered" evidence="1">
    <location>
        <begin position="536"/>
        <end position="576"/>
    </location>
</feature>
<dbReference type="SMART" id="SM00510">
    <property type="entry name" value="TFS2M"/>
    <property type="match status" value="1"/>
</dbReference>
<feature type="region of interest" description="Disordered" evidence="1">
    <location>
        <begin position="616"/>
        <end position="657"/>
    </location>
</feature>
<proteinExistence type="predicted"/>
<dbReference type="EMBL" id="JARAOO010000008">
    <property type="protein sequence ID" value="KAJ7958713.1"/>
    <property type="molecule type" value="Genomic_DNA"/>
</dbReference>
<dbReference type="Pfam" id="PF07744">
    <property type="entry name" value="SPOC"/>
    <property type="match status" value="1"/>
</dbReference>
<accession>A0AAD7LIK1</accession>
<dbReference type="Pfam" id="PF07500">
    <property type="entry name" value="TFIIS_M"/>
    <property type="match status" value="1"/>
</dbReference>
<dbReference type="Gene3D" id="1.10.472.30">
    <property type="entry name" value="Transcription elongation factor S-II, central domain"/>
    <property type="match status" value="1"/>
</dbReference>
<evidence type="ECO:0000256" key="1">
    <source>
        <dbReference type="SAM" id="MobiDB-lite"/>
    </source>
</evidence>
<dbReference type="GO" id="GO:0003746">
    <property type="term" value="F:translation elongation factor activity"/>
    <property type="evidence" value="ECO:0007669"/>
    <property type="project" value="UniProtKB-KW"/>
</dbReference>
<evidence type="ECO:0000313" key="4">
    <source>
        <dbReference type="Proteomes" id="UP001163823"/>
    </source>
</evidence>
<feature type="region of interest" description="Disordered" evidence="1">
    <location>
        <begin position="708"/>
        <end position="743"/>
    </location>
</feature>
<keyword evidence="4" id="KW-1185">Reference proteome</keyword>
<feature type="compositionally biased region" description="Basic and acidic residues" evidence="1">
    <location>
        <begin position="713"/>
        <end position="736"/>
    </location>
</feature>
<feature type="region of interest" description="Disordered" evidence="1">
    <location>
        <begin position="385"/>
        <end position="410"/>
    </location>
</feature>
<protein>
    <submittedName>
        <fullName evidence="3">SPOC domain / Transcription elongation factor S-II protein</fullName>
    </submittedName>
</protein>
<feature type="region of interest" description="Disordered" evidence="1">
    <location>
        <begin position="236"/>
        <end position="290"/>
    </location>
</feature>